<dbReference type="Proteomes" id="UP000602510">
    <property type="component" value="Unassembled WGS sequence"/>
</dbReference>
<feature type="region of interest" description="Disordered" evidence="1">
    <location>
        <begin position="191"/>
        <end position="222"/>
    </location>
</feature>
<gene>
    <name evidence="2" type="ORF">GN244_ATG12261</name>
</gene>
<keyword evidence="3" id="KW-1185">Reference proteome</keyword>
<evidence type="ECO:0000256" key="1">
    <source>
        <dbReference type="SAM" id="MobiDB-lite"/>
    </source>
</evidence>
<feature type="compositionally biased region" description="Polar residues" evidence="1">
    <location>
        <begin position="193"/>
        <end position="204"/>
    </location>
</feature>
<dbReference type="EMBL" id="WSZM01000301">
    <property type="protein sequence ID" value="KAF4035770.1"/>
    <property type="molecule type" value="Genomic_DNA"/>
</dbReference>
<reference evidence="2" key="1">
    <citation type="submission" date="2020-04" db="EMBL/GenBank/DDBJ databases">
        <title>Hybrid Assembly of Korean Phytophthora infestans isolates.</title>
        <authorList>
            <person name="Prokchorchik M."/>
            <person name="Lee Y."/>
            <person name="Seo J."/>
            <person name="Cho J.-H."/>
            <person name="Park Y.-E."/>
            <person name="Jang D.-C."/>
            <person name="Im J.-S."/>
            <person name="Choi J.-G."/>
            <person name="Park H.-J."/>
            <person name="Lee G.-B."/>
            <person name="Lee Y.-G."/>
            <person name="Hong S.-Y."/>
            <person name="Cho K."/>
            <person name="Sohn K.H."/>
        </authorList>
    </citation>
    <scope>NUCLEOTIDE SEQUENCE</scope>
    <source>
        <strain evidence="2">KR_1_A1</strain>
    </source>
</reference>
<accession>A0A833T0C6</accession>
<protein>
    <submittedName>
        <fullName evidence="2">Uncharacterized protein</fullName>
    </submittedName>
</protein>
<proteinExistence type="predicted"/>
<organism evidence="2 3">
    <name type="scientific">Phytophthora infestans</name>
    <name type="common">Potato late blight agent</name>
    <name type="synonym">Botrytis infestans</name>
    <dbReference type="NCBI Taxonomy" id="4787"/>
    <lineage>
        <taxon>Eukaryota</taxon>
        <taxon>Sar</taxon>
        <taxon>Stramenopiles</taxon>
        <taxon>Oomycota</taxon>
        <taxon>Peronosporomycetes</taxon>
        <taxon>Peronosporales</taxon>
        <taxon>Peronosporaceae</taxon>
        <taxon>Phytophthora</taxon>
    </lineage>
</organism>
<evidence type="ECO:0000313" key="3">
    <source>
        <dbReference type="Proteomes" id="UP000602510"/>
    </source>
</evidence>
<dbReference type="AlphaFoldDB" id="A0A833T0C6"/>
<name>A0A833T0C6_PHYIN</name>
<sequence length="280" mass="30933">MATAGISTTTTMKAVPIVATTRTWTLRELRNASEETYFIRLRVIGAYMPRQAADGTQSLHVAFVASPVVLRGLYSFGFGLGLSIMHCRRASWTDGVAASGKGMNLWNFLSKNKYPTAPKVFGLGDLISSLTALTSSFATPTTPGQTQRCLLAYWINKKFSLFRNKVLLDRRKEATKVSTQFCRSDDKLGALRDSSQSWKPSSASRPRPTNAETNSDPPDVYAQMPLGEDGRKRCLKFLSKPGCQFTKCSNAHFRPESLAEGVKNLISERWGGLSARYIDL</sequence>
<comment type="caution">
    <text evidence="2">The sequence shown here is derived from an EMBL/GenBank/DDBJ whole genome shotgun (WGS) entry which is preliminary data.</text>
</comment>
<evidence type="ECO:0000313" key="2">
    <source>
        <dbReference type="EMBL" id="KAF4035770.1"/>
    </source>
</evidence>